<evidence type="ECO:0000256" key="2">
    <source>
        <dbReference type="ARBA" id="ARBA00007539"/>
    </source>
</evidence>
<dbReference type="PRINTS" id="PR00183">
    <property type="entry name" value="ECOLIPORIN"/>
</dbReference>
<dbReference type="PANTHER" id="PTHR34501:SF2">
    <property type="entry name" value="OUTER MEMBRANE PORIN F-RELATED"/>
    <property type="match status" value="1"/>
</dbReference>
<keyword evidence="7" id="KW-1185">Reference proteome</keyword>
<protein>
    <submittedName>
        <fullName evidence="6">Outer membrane protein F</fullName>
    </submittedName>
</protein>
<dbReference type="InterPro" id="IPR001702">
    <property type="entry name" value="Porin_Gram-ve"/>
</dbReference>
<keyword evidence="3 5" id="KW-0732">Signal</keyword>
<comment type="subcellular location">
    <subcellularLocation>
        <location evidence="1">Cell outer membrane</location>
        <topology evidence="1">Multi-pass membrane protein</topology>
    </subcellularLocation>
</comment>
<keyword evidence="4" id="KW-0472">Membrane</keyword>
<feature type="chain" id="PRO_5005806286" evidence="5">
    <location>
        <begin position="22"/>
        <end position="365"/>
    </location>
</feature>
<dbReference type="Pfam" id="PF00267">
    <property type="entry name" value="Porin_1"/>
    <property type="match status" value="1"/>
</dbReference>
<name>A0A0M6W795_9GAMM</name>
<dbReference type="AlphaFoldDB" id="A0A0M6W795"/>
<evidence type="ECO:0000313" key="7">
    <source>
        <dbReference type="Proteomes" id="UP000242301"/>
    </source>
</evidence>
<dbReference type="GO" id="GO:0015288">
    <property type="term" value="F:porin activity"/>
    <property type="evidence" value="ECO:0007669"/>
    <property type="project" value="InterPro"/>
</dbReference>
<evidence type="ECO:0000256" key="3">
    <source>
        <dbReference type="ARBA" id="ARBA00022729"/>
    </source>
</evidence>
<organism evidence="6 7">
    <name type="scientific">Candidatus Providencia siddallii</name>
    <dbReference type="NCBI Taxonomy" id="1715285"/>
    <lineage>
        <taxon>Bacteria</taxon>
        <taxon>Pseudomonadati</taxon>
        <taxon>Pseudomonadota</taxon>
        <taxon>Gammaproteobacteria</taxon>
        <taxon>Enterobacterales</taxon>
        <taxon>Morganellaceae</taxon>
        <taxon>Providencia</taxon>
    </lineage>
</organism>
<evidence type="ECO:0000256" key="5">
    <source>
        <dbReference type="SAM" id="SignalP"/>
    </source>
</evidence>
<dbReference type="GO" id="GO:0009279">
    <property type="term" value="C:cell outer membrane"/>
    <property type="evidence" value="ECO:0007669"/>
    <property type="project" value="UniProtKB-SubCell"/>
</dbReference>
<accession>A0A0M6W795</accession>
<dbReference type="SUPFAM" id="SSF56935">
    <property type="entry name" value="Porins"/>
    <property type="match status" value="1"/>
</dbReference>
<dbReference type="Proteomes" id="UP000242301">
    <property type="component" value="Unassembled WGS sequence"/>
</dbReference>
<feature type="signal peptide" evidence="5">
    <location>
        <begin position="1"/>
        <end position="21"/>
    </location>
</feature>
<evidence type="ECO:0000256" key="1">
    <source>
        <dbReference type="ARBA" id="ARBA00004571"/>
    </source>
</evidence>
<dbReference type="InterPro" id="IPR050298">
    <property type="entry name" value="Gram-neg_bact_OMP"/>
</dbReference>
<dbReference type="CDD" id="cd00342">
    <property type="entry name" value="gram_neg_porins"/>
    <property type="match status" value="1"/>
</dbReference>
<reference evidence="7" key="1">
    <citation type="submission" date="2015-05" db="EMBL/GenBank/DDBJ databases">
        <authorList>
            <person name="Manzano-Marin A."/>
        </authorList>
    </citation>
    <scope>NUCLEOTIDE SEQUENCE [LARGE SCALE GENOMIC DNA]</scope>
    <source>
        <strain evidence="7">officinalis</strain>
    </source>
</reference>
<sequence>MKLNIFAVIFTYLLVVNIADAAEIYDKNGNKLDVYGKIGIRHRLSDVKDNFGDIVKDGDDSRIRLGIKGDTKITDNLIGFGRFEFETKINKTENNNINKNRLAYVGFKINDFGSIDYGRNYGIIYDTASWTDVLPLWGGDSIVQTDTYMTGRNRNLLTYRNNNAFGYIDGLSLAIQYQANNIEDINITDSYYRNNKNGYGISTAYNLGWGLTLGGAYFNSVRTEEQRTNVNAPGKNAQAWNVGGKFDANNLYLAAMYGETSNMTHFLKANYIANKTKNIELVAQYLLNFGLKPSIAFVKSKCKDLESYINNNSVKYISVGSYYDFSKNISAVFDYKINLLKNNEFSKEIDINTDNIIGLGLNYKF</sequence>
<dbReference type="InterPro" id="IPR023614">
    <property type="entry name" value="Porin_dom_sf"/>
</dbReference>
<dbReference type="InterPro" id="IPR001897">
    <property type="entry name" value="Porin_gammaproteobac"/>
</dbReference>
<dbReference type="STRING" id="1715285.SOFFGTOCOR_0202"/>
<evidence type="ECO:0000256" key="4">
    <source>
        <dbReference type="ARBA" id="ARBA00023136"/>
    </source>
</evidence>
<comment type="similarity">
    <text evidence="2">Belongs to the Gram-negative porin family.</text>
</comment>
<dbReference type="EMBL" id="CVRF01000001">
    <property type="protein sequence ID" value="CRK85640.1"/>
    <property type="molecule type" value="Genomic_DNA"/>
</dbReference>
<dbReference type="PANTHER" id="PTHR34501">
    <property type="entry name" value="PROTEIN YDDL-RELATED"/>
    <property type="match status" value="1"/>
</dbReference>
<dbReference type="PRINTS" id="PR00182">
    <property type="entry name" value="ECOLNEIPORIN"/>
</dbReference>
<proteinExistence type="inferred from homology"/>
<dbReference type="InterPro" id="IPR033900">
    <property type="entry name" value="Gram_neg_porin_domain"/>
</dbReference>
<evidence type="ECO:0000313" key="6">
    <source>
        <dbReference type="EMBL" id="CRK85640.1"/>
    </source>
</evidence>
<dbReference type="Gene3D" id="2.40.160.10">
    <property type="entry name" value="Porin"/>
    <property type="match status" value="1"/>
</dbReference>
<gene>
    <name evidence="6" type="primary">ompF</name>
    <name evidence="6" type="ORF">SOFFGTOCOR_0202</name>
</gene>
<dbReference type="GO" id="GO:0034220">
    <property type="term" value="P:monoatomic ion transmembrane transport"/>
    <property type="evidence" value="ECO:0007669"/>
    <property type="project" value="InterPro"/>
</dbReference>